<comment type="subcellular location">
    <subcellularLocation>
        <location evidence="3">Cytoplasm</location>
    </subcellularLocation>
</comment>
<dbReference type="Pfam" id="PF17384">
    <property type="entry name" value="DUF150_C"/>
    <property type="match status" value="1"/>
</dbReference>
<dbReference type="Gene3D" id="2.30.30.180">
    <property type="entry name" value="Ribosome maturation factor RimP, C-terminal domain"/>
    <property type="match status" value="1"/>
</dbReference>
<dbReference type="HAMAP" id="MF_01077">
    <property type="entry name" value="RimP"/>
    <property type="match status" value="1"/>
</dbReference>
<comment type="function">
    <text evidence="3">Required for maturation of 30S ribosomal subunits.</text>
</comment>
<dbReference type="InterPro" id="IPR035956">
    <property type="entry name" value="RimP_N_sf"/>
</dbReference>
<dbReference type="PANTHER" id="PTHR33867">
    <property type="entry name" value="RIBOSOME MATURATION FACTOR RIMP"/>
    <property type="match status" value="1"/>
</dbReference>
<evidence type="ECO:0000256" key="1">
    <source>
        <dbReference type="ARBA" id="ARBA00022490"/>
    </source>
</evidence>
<keyword evidence="1 3" id="KW-0963">Cytoplasm</keyword>
<dbReference type="Pfam" id="PF02576">
    <property type="entry name" value="RimP_N"/>
    <property type="match status" value="1"/>
</dbReference>
<dbReference type="CDD" id="cd01734">
    <property type="entry name" value="YlxS_C"/>
    <property type="match status" value="1"/>
</dbReference>
<dbReference type="EMBL" id="FUWJ01000020">
    <property type="protein sequence ID" value="SKA40950.1"/>
    <property type="molecule type" value="Genomic_DNA"/>
</dbReference>
<dbReference type="PANTHER" id="PTHR33867:SF1">
    <property type="entry name" value="RIBOSOME MATURATION FACTOR RIMP"/>
    <property type="match status" value="1"/>
</dbReference>
<dbReference type="InterPro" id="IPR003728">
    <property type="entry name" value="Ribosome_maturation_RimP"/>
</dbReference>
<comment type="similarity">
    <text evidence="3">Belongs to the RimP family.</text>
</comment>
<dbReference type="STRING" id="225324.SAMN02745126_06439"/>
<dbReference type="InterPro" id="IPR036847">
    <property type="entry name" value="RimP_C_sf"/>
</dbReference>
<organism evidence="6 7">
    <name type="scientific">Enhydrobacter aerosaccus</name>
    <dbReference type="NCBI Taxonomy" id="225324"/>
    <lineage>
        <taxon>Bacteria</taxon>
        <taxon>Pseudomonadati</taxon>
        <taxon>Pseudomonadota</taxon>
        <taxon>Alphaproteobacteria</taxon>
        <taxon>Hyphomicrobiales</taxon>
        <taxon>Enhydrobacter</taxon>
    </lineage>
</organism>
<evidence type="ECO:0000256" key="3">
    <source>
        <dbReference type="HAMAP-Rule" id="MF_01077"/>
    </source>
</evidence>
<evidence type="ECO:0000259" key="4">
    <source>
        <dbReference type="Pfam" id="PF02576"/>
    </source>
</evidence>
<feature type="domain" description="Ribosome maturation factor RimP C-terminal" evidence="5">
    <location>
        <begin position="86"/>
        <end position="151"/>
    </location>
</feature>
<sequence>MTDLLRRIEEIVAPTVVGMGYELVRVAMSRGGGTLQIMIEPADGRPMDVEDCATLSRALSAVLDVEDPISGAYTLEVSSPGIDRPLTREKDYKRWAGHLARVETTLPIDGRRRFKGTLLGLEDGTVKLKLDDGKEAHVPLSAVSRAKLELTDALIDEHSRTQDKPGPAN</sequence>
<dbReference type="Gene3D" id="3.30.300.70">
    <property type="entry name" value="RimP-like superfamily, N-terminal"/>
    <property type="match status" value="1"/>
</dbReference>
<gene>
    <name evidence="3" type="primary">rimP</name>
    <name evidence="6" type="ORF">SAMN02745126_06439</name>
</gene>
<accession>A0A1T4TKG4</accession>
<dbReference type="SUPFAM" id="SSF74942">
    <property type="entry name" value="YhbC-like, C-terminal domain"/>
    <property type="match status" value="1"/>
</dbReference>
<dbReference type="InterPro" id="IPR028998">
    <property type="entry name" value="RimP_C"/>
</dbReference>
<keyword evidence="7" id="KW-1185">Reference proteome</keyword>
<dbReference type="SUPFAM" id="SSF75420">
    <property type="entry name" value="YhbC-like, N-terminal domain"/>
    <property type="match status" value="1"/>
</dbReference>
<evidence type="ECO:0000256" key="2">
    <source>
        <dbReference type="ARBA" id="ARBA00022517"/>
    </source>
</evidence>
<reference evidence="7" key="1">
    <citation type="submission" date="2017-02" db="EMBL/GenBank/DDBJ databases">
        <authorList>
            <person name="Varghese N."/>
            <person name="Submissions S."/>
        </authorList>
    </citation>
    <scope>NUCLEOTIDE SEQUENCE [LARGE SCALE GENOMIC DNA]</scope>
    <source>
        <strain evidence="7">ATCC 27094</strain>
    </source>
</reference>
<dbReference type="FunFam" id="3.30.300.70:FF:000001">
    <property type="entry name" value="Ribosome maturation factor RimP"/>
    <property type="match status" value="1"/>
</dbReference>
<evidence type="ECO:0000313" key="7">
    <source>
        <dbReference type="Proteomes" id="UP000190092"/>
    </source>
</evidence>
<dbReference type="GO" id="GO:0005829">
    <property type="term" value="C:cytosol"/>
    <property type="evidence" value="ECO:0007669"/>
    <property type="project" value="TreeGrafter"/>
</dbReference>
<dbReference type="RefSeq" id="WP_231715020.1">
    <property type="nucleotide sequence ID" value="NZ_FUWJ01000020.1"/>
</dbReference>
<dbReference type="AlphaFoldDB" id="A0A1T4TKG4"/>
<dbReference type="NCBIfam" id="NF000932">
    <property type="entry name" value="PRK00092.2-5"/>
    <property type="match status" value="1"/>
</dbReference>
<keyword evidence="2 3" id="KW-0690">Ribosome biogenesis</keyword>
<dbReference type="Proteomes" id="UP000190092">
    <property type="component" value="Unassembled WGS sequence"/>
</dbReference>
<dbReference type="InterPro" id="IPR028989">
    <property type="entry name" value="RimP_N"/>
</dbReference>
<evidence type="ECO:0000259" key="5">
    <source>
        <dbReference type="Pfam" id="PF17384"/>
    </source>
</evidence>
<dbReference type="GO" id="GO:0000028">
    <property type="term" value="P:ribosomal small subunit assembly"/>
    <property type="evidence" value="ECO:0007669"/>
    <property type="project" value="TreeGrafter"/>
</dbReference>
<evidence type="ECO:0000313" key="6">
    <source>
        <dbReference type="EMBL" id="SKA40950.1"/>
    </source>
</evidence>
<protein>
    <recommendedName>
        <fullName evidence="3">Ribosome maturation factor RimP</fullName>
    </recommendedName>
</protein>
<name>A0A1T4TKG4_9HYPH</name>
<feature type="domain" description="Ribosome maturation factor RimP N-terminal" evidence="4">
    <location>
        <begin position="11"/>
        <end position="83"/>
    </location>
</feature>
<dbReference type="GO" id="GO:0006412">
    <property type="term" value="P:translation"/>
    <property type="evidence" value="ECO:0007669"/>
    <property type="project" value="TreeGrafter"/>
</dbReference>
<proteinExistence type="inferred from homology"/>